<comment type="caution">
    <text evidence="2">The sequence shown here is derived from an EMBL/GenBank/DDBJ whole genome shotgun (WGS) entry which is preliminary data.</text>
</comment>
<feature type="transmembrane region" description="Helical" evidence="1">
    <location>
        <begin position="37"/>
        <end position="58"/>
    </location>
</feature>
<dbReference type="InterPro" id="IPR008523">
    <property type="entry name" value="DUF805"/>
</dbReference>
<evidence type="ECO:0000313" key="2">
    <source>
        <dbReference type="EMBL" id="MBH9577379.1"/>
    </source>
</evidence>
<proteinExistence type="predicted"/>
<keyword evidence="1" id="KW-0472">Membrane</keyword>
<evidence type="ECO:0000256" key="1">
    <source>
        <dbReference type="SAM" id="Phobius"/>
    </source>
</evidence>
<keyword evidence="1" id="KW-0812">Transmembrane</keyword>
<dbReference type="Gene3D" id="3.30.700.10">
    <property type="entry name" value="Glycoprotein, Type 4 Pilin"/>
    <property type="match status" value="1"/>
</dbReference>
<gene>
    <name evidence="2" type="ORF">I7X39_10755</name>
</gene>
<dbReference type="SUPFAM" id="SSF54523">
    <property type="entry name" value="Pili subunits"/>
    <property type="match status" value="1"/>
</dbReference>
<dbReference type="AlphaFoldDB" id="A0A931J4H2"/>
<keyword evidence="3" id="KW-1185">Reference proteome</keyword>
<feature type="transmembrane region" description="Helical" evidence="1">
    <location>
        <begin position="64"/>
        <end position="83"/>
    </location>
</feature>
<keyword evidence="1" id="KW-1133">Transmembrane helix</keyword>
<dbReference type="PANTHER" id="PTHR34980:SF3">
    <property type="entry name" value="BLR8105 PROTEIN"/>
    <property type="match status" value="1"/>
</dbReference>
<dbReference type="GO" id="GO:0005886">
    <property type="term" value="C:plasma membrane"/>
    <property type="evidence" value="ECO:0007669"/>
    <property type="project" value="TreeGrafter"/>
</dbReference>
<reference evidence="2" key="1">
    <citation type="submission" date="2020-12" db="EMBL/GenBank/DDBJ databases">
        <title>The genome sequence of Inhella sp. 1Y17.</title>
        <authorList>
            <person name="Liu Y."/>
        </authorList>
    </citation>
    <scope>NUCLEOTIDE SEQUENCE</scope>
    <source>
        <strain evidence="2">1Y17</strain>
    </source>
</reference>
<organism evidence="2 3">
    <name type="scientific">Inhella proteolytica</name>
    <dbReference type="NCBI Taxonomy" id="2795029"/>
    <lineage>
        <taxon>Bacteria</taxon>
        <taxon>Pseudomonadati</taxon>
        <taxon>Pseudomonadota</taxon>
        <taxon>Betaproteobacteria</taxon>
        <taxon>Burkholderiales</taxon>
        <taxon>Sphaerotilaceae</taxon>
        <taxon>Inhella</taxon>
    </lineage>
</organism>
<feature type="transmembrane region" description="Helical" evidence="1">
    <location>
        <begin position="133"/>
        <end position="157"/>
    </location>
</feature>
<name>A0A931J4H2_9BURK</name>
<dbReference type="EMBL" id="JAEDAK010000006">
    <property type="protein sequence ID" value="MBH9577379.1"/>
    <property type="molecule type" value="Genomic_DNA"/>
</dbReference>
<dbReference type="Pfam" id="PF05656">
    <property type="entry name" value="DUF805"/>
    <property type="match status" value="1"/>
</dbReference>
<accession>A0A931J4H2</accession>
<dbReference type="PANTHER" id="PTHR34980">
    <property type="entry name" value="INNER MEMBRANE PROTEIN-RELATED-RELATED"/>
    <property type="match status" value="1"/>
</dbReference>
<feature type="transmembrane region" description="Helical" evidence="1">
    <location>
        <begin position="95"/>
        <end position="113"/>
    </location>
</feature>
<dbReference type="Proteomes" id="UP000613266">
    <property type="component" value="Unassembled WGS sequence"/>
</dbReference>
<sequence>MNPFTPPRAHVADLQSPEGVAELNLFSHQGRIGRLRYLAYVTGASLLFQALVMGAAVAFGSPGFAMVVYFLALAVFLWFSVIVGIKRCHDLNISGWWSATMIVPVIGLIWTFAPGSKTANRFGPPPPPNSLGVKVLGCFLPVVFILGIVAAIALPAYKTYTDRARAAQAAGQR</sequence>
<evidence type="ECO:0000313" key="3">
    <source>
        <dbReference type="Proteomes" id="UP000613266"/>
    </source>
</evidence>
<dbReference type="InterPro" id="IPR045584">
    <property type="entry name" value="Pilin-like"/>
</dbReference>
<protein>
    <submittedName>
        <fullName evidence="2">DUF805 domain-containing protein</fullName>
    </submittedName>
</protein>